<evidence type="ECO:0000256" key="5">
    <source>
        <dbReference type="PROSITE-ProRule" id="PRU10007"/>
    </source>
</evidence>
<dbReference type="CDD" id="cd07106">
    <property type="entry name" value="ALDH_AldA-AAD23400"/>
    <property type="match status" value="1"/>
</dbReference>
<reference evidence="8" key="1">
    <citation type="submission" date="2023-06" db="EMBL/GenBank/DDBJ databases">
        <title>Conoideocrella luteorostrata (Hypocreales: Clavicipitaceae), a potential biocontrol fungus for elongate hemlock scale in United States Christmas tree production areas.</title>
        <authorList>
            <person name="Barrett H."/>
            <person name="Lovett B."/>
            <person name="Macias A.M."/>
            <person name="Stajich J.E."/>
            <person name="Kasson M.T."/>
        </authorList>
    </citation>
    <scope>NUCLEOTIDE SEQUENCE</scope>
    <source>
        <strain evidence="8">ARSEF 14590</strain>
    </source>
</reference>
<dbReference type="Gene3D" id="3.40.309.10">
    <property type="entry name" value="Aldehyde Dehydrogenase, Chain A, domain 2"/>
    <property type="match status" value="1"/>
</dbReference>
<evidence type="ECO:0000313" key="9">
    <source>
        <dbReference type="Proteomes" id="UP001251528"/>
    </source>
</evidence>
<dbReference type="Gene3D" id="3.40.605.10">
    <property type="entry name" value="Aldehyde Dehydrogenase, Chain A, domain 1"/>
    <property type="match status" value="1"/>
</dbReference>
<sequence length="481" mass="51694">MSRVAFDTFQNVIDGKLVSTTNTRHGINPARLEELPSVPVSSQDDVQAAVNAARRAATSWATVPLQERQQRVVQLADALVSQKEEFANMLTLEQGKPLSAAAGEVATAAGFLKGIAKLGLPDTIVVDNEEQRITTRYVPVGVCVGIVPWNFPITTISFKLGLALVAGNPIVLKPSPFTPYCGLKVVELAQQFFPPGVVQVLSGDDNLGPWLTAHPGVDKVSFTGSAQTGIKVMKSCAATLKRVTLELGGNDPAVVCADVDISTVAAKVATLALYNSGQVCVAIKRIYVHSSIYDEFLEAMLAAIKKMAVGDGLDSGSFLGPVQNKMQYEKIMNLFHSIQEDGLNVTTPHPEKTFSNKSGYYINPVVVTNPPDTSRIVQEEPFGPIFPVMKWDTEEEVIQRANDSRDGLGASVWTNSPTQADRIATQLQAGTVWINTHSQIQPDVAFGGHKQSGIGTELGIEGLKAYCNVQTIHQKKSGSKL</sequence>
<organism evidence="8 9">
    <name type="scientific">Conoideocrella luteorostrata</name>
    <dbReference type="NCBI Taxonomy" id="1105319"/>
    <lineage>
        <taxon>Eukaryota</taxon>
        <taxon>Fungi</taxon>
        <taxon>Dikarya</taxon>
        <taxon>Ascomycota</taxon>
        <taxon>Pezizomycotina</taxon>
        <taxon>Sordariomycetes</taxon>
        <taxon>Hypocreomycetidae</taxon>
        <taxon>Hypocreales</taxon>
        <taxon>Clavicipitaceae</taxon>
        <taxon>Conoideocrella</taxon>
    </lineage>
</organism>
<dbReference type="Proteomes" id="UP001251528">
    <property type="component" value="Unassembled WGS sequence"/>
</dbReference>
<gene>
    <name evidence="8" type="ORF">QQS21_010871</name>
</gene>
<proteinExistence type="inferred from homology"/>
<dbReference type="InterPro" id="IPR016160">
    <property type="entry name" value="Ald_DH_CS_CYS"/>
</dbReference>
<comment type="similarity">
    <text evidence="1 6">Belongs to the aldehyde dehydrogenase family.</text>
</comment>
<feature type="active site" evidence="5">
    <location>
        <position position="246"/>
    </location>
</feature>
<accession>A0AAJ0FNY0</accession>
<dbReference type="PANTHER" id="PTHR11699">
    <property type="entry name" value="ALDEHYDE DEHYDROGENASE-RELATED"/>
    <property type="match status" value="1"/>
</dbReference>
<evidence type="ECO:0000256" key="1">
    <source>
        <dbReference type="ARBA" id="ARBA00009986"/>
    </source>
</evidence>
<evidence type="ECO:0000259" key="7">
    <source>
        <dbReference type="Pfam" id="PF00171"/>
    </source>
</evidence>
<dbReference type="PROSITE" id="PS00070">
    <property type="entry name" value="ALDEHYDE_DEHYDR_CYS"/>
    <property type="match status" value="1"/>
</dbReference>
<dbReference type="InterPro" id="IPR015590">
    <property type="entry name" value="Aldehyde_DH_dom"/>
</dbReference>
<comment type="caution">
    <text evidence="8">The sequence shown here is derived from an EMBL/GenBank/DDBJ whole genome shotgun (WGS) entry which is preliminary data.</text>
</comment>
<dbReference type="PROSITE" id="PS00687">
    <property type="entry name" value="ALDEHYDE_DEHYDR_GLU"/>
    <property type="match status" value="1"/>
</dbReference>
<dbReference type="EC" id="1.2.1.3" evidence="3"/>
<dbReference type="GO" id="GO:0004029">
    <property type="term" value="F:aldehyde dehydrogenase (NAD+) activity"/>
    <property type="evidence" value="ECO:0007669"/>
    <property type="project" value="UniProtKB-EC"/>
</dbReference>
<dbReference type="InterPro" id="IPR016162">
    <property type="entry name" value="Ald_DH_N"/>
</dbReference>
<dbReference type="AlphaFoldDB" id="A0AAJ0FNY0"/>
<feature type="domain" description="Aldehyde dehydrogenase" evidence="7">
    <location>
        <begin position="22"/>
        <end position="472"/>
    </location>
</feature>
<keyword evidence="9" id="KW-1185">Reference proteome</keyword>
<keyword evidence="2 6" id="KW-0560">Oxidoreductase</keyword>
<dbReference type="InterPro" id="IPR044086">
    <property type="entry name" value="LUC3-like"/>
</dbReference>
<dbReference type="FunFam" id="3.40.309.10:FF:000009">
    <property type="entry name" value="Aldehyde dehydrogenase A"/>
    <property type="match status" value="1"/>
</dbReference>
<dbReference type="SUPFAM" id="SSF53720">
    <property type="entry name" value="ALDH-like"/>
    <property type="match status" value="1"/>
</dbReference>
<evidence type="ECO:0000256" key="4">
    <source>
        <dbReference type="ARBA" id="ARBA00049194"/>
    </source>
</evidence>
<dbReference type="EMBL" id="JASWJB010000335">
    <property type="protein sequence ID" value="KAK2591431.1"/>
    <property type="molecule type" value="Genomic_DNA"/>
</dbReference>
<protein>
    <recommendedName>
        <fullName evidence="3">aldehyde dehydrogenase (NAD(+))</fullName>
        <ecNumber evidence="3">1.2.1.3</ecNumber>
    </recommendedName>
</protein>
<comment type="catalytic activity">
    <reaction evidence="4">
        <text>an aldehyde + NAD(+) + H2O = a carboxylate + NADH + 2 H(+)</text>
        <dbReference type="Rhea" id="RHEA:16185"/>
        <dbReference type="ChEBI" id="CHEBI:15377"/>
        <dbReference type="ChEBI" id="CHEBI:15378"/>
        <dbReference type="ChEBI" id="CHEBI:17478"/>
        <dbReference type="ChEBI" id="CHEBI:29067"/>
        <dbReference type="ChEBI" id="CHEBI:57540"/>
        <dbReference type="ChEBI" id="CHEBI:57945"/>
        <dbReference type="EC" id="1.2.1.3"/>
    </reaction>
</comment>
<evidence type="ECO:0000256" key="6">
    <source>
        <dbReference type="RuleBase" id="RU003345"/>
    </source>
</evidence>
<dbReference type="Pfam" id="PF00171">
    <property type="entry name" value="Aldedh"/>
    <property type="match status" value="1"/>
</dbReference>
<evidence type="ECO:0000256" key="3">
    <source>
        <dbReference type="ARBA" id="ARBA00024226"/>
    </source>
</evidence>
<name>A0AAJ0FNY0_9HYPO</name>
<evidence type="ECO:0000256" key="2">
    <source>
        <dbReference type="ARBA" id="ARBA00023002"/>
    </source>
</evidence>
<dbReference type="FunFam" id="3.40.605.10:FF:000007">
    <property type="entry name" value="NAD/NADP-dependent betaine aldehyde dehydrogenase"/>
    <property type="match status" value="1"/>
</dbReference>
<evidence type="ECO:0000313" key="8">
    <source>
        <dbReference type="EMBL" id="KAK2591431.1"/>
    </source>
</evidence>
<dbReference type="InterPro" id="IPR016161">
    <property type="entry name" value="Ald_DH/histidinol_DH"/>
</dbReference>
<dbReference type="InterPro" id="IPR029510">
    <property type="entry name" value="Ald_DH_CS_GLU"/>
</dbReference>
<dbReference type="InterPro" id="IPR016163">
    <property type="entry name" value="Ald_DH_C"/>
</dbReference>